<proteinExistence type="predicted"/>
<organism evidence="1 2">
    <name type="scientific">Dyella lipolytica</name>
    <dbReference type="NCBI Taxonomy" id="1867835"/>
    <lineage>
        <taxon>Bacteria</taxon>
        <taxon>Pseudomonadati</taxon>
        <taxon>Pseudomonadota</taxon>
        <taxon>Gammaproteobacteria</taxon>
        <taxon>Lysobacterales</taxon>
        <taxon>Rhodanobacteraceae</taxon>
        <taxon>Dyella</taxon>
    </lineage>
</organism>
<evidence type="ECO:0000313" key="1">
    <source>
        <dbReference type="EMBL" id="MFK2874030.1"/>
    </source>
</evidence>
<keyword evidence="2" id="KW-1185">Reference proteome</keyword>
<dbReference type="EMBL" id="JADIKG010000012">
    <property type="protein sequence ID" value="MFK2874030.1"/>
    <property type="molecule type" value="Genomic_DNA"/>
</dbReference>
<gene>
    <name evidence="1" type="ORF">ISP13_10850</name>
</gene>
<name>A0ABW8IVM3_9GAMM</name>
<sequence length="362" mass="38616">MLAAYGQGVAGRTSQAPLDGQLSIQVNDDRLTLTVAKAPQVYLYGVIDADAPHRVGALIDSRKIPPGSDIYLNSQGGDLAAGIALGRLFRAGSMTTHLGVPRLKHRSPTTPKAAVCVGACAYAYLGGLYRWAPSGNDRIGLNAFVVTDPPANETGKTQPASGDILSYLKDMGINPAPFTPAPTTSPATSHDDIVWLSSDQLLATGLANNGYLMLRATYESSSGVPSLVLSQIVRGGVNKITLQCRPNGQTLTAYYTIGASRARQIVAHGTYPHFEVDQQEVLPRQLETIDAVDDALVISRPYTLAQLEQLLAAHTLGAWVSDTRNALRYGFVVGFGSVIKGTIRTYYTQCAQTSQSLNAQQR</sequence>
<accession>A0ABW8IVM3</accession>
<dbReference type="Proteomes" id="UP001620405">
    <property type="component" value="Unassembled WGS sequence"/>
</dbReference>
<dbReference type="RefSeq" id="WP_284401140.1">
    <property type="nucleotide sequence ID" value="NZ_BSNQ01000009.1"/>
</dbReference>
<protein>
    <submittedName>
        <fullName evidence="1">Uncharacterized protein</fullName>
    </submittedName>
</protein>
<evidence type="ECO:0000313" key="2">
    <source>
        <dbReference type="Proteomes" id="UP001620405"/>
    </source>
</evidence>
<reference evidence="1 2" key="1">
    <citation type="submission" date="2020-10" db="EMBL/GenBank/DDBJ databases">
        <title>Phylogeny of dyella-like bacteria.</title>
        <authorList>
            <person name="Fu J."/>
        </authorList>
    </citation>
    <scope>NUCLEOTIDE SEQUENCE [LARGE SCALE GENOMIC DNA]</scope>
    <source>
        <strain evidence="1 2">DHOB07</strain>
    </source>
</reference>
<comment type="caution">
    <text evidence="1">The sequence shown here is derived from an EMBL/GenBank/DDBJ whole genome shotgun (WGS) entry which is preliminary data.</text>
</comment>